<evidence type="ECO:0008006" key="4">
    <source>
        <dbReference type="Google" id="ProtNLM"/>
    </source>
</evidence>
<organism evidence="2 3">
    <name type="scientific">Ophiocordyceps sinensis (strain Co18 / CGMCC 3.14243)</name>
    <name type="common">Yarsagumba caterpillar fungus</name>
    <name type="synonym">Hirsutella sinensis</name>
    <dbReference type="NCBI Taxonomy" id="911162"/>
    <lineage>
        <taxon>Eukaryota</taxon>
        <taxon>Fungi</taxon>
        <taxon>Dikarya</taxon>
        <taxon>Ascomycota</taxon>
        <taxon>Pezizomycotina</taxon>
        <taxon>Sordariomycetes</taxon>
        <taxon>Hypocreomycetidae</taxon>
        <taxon>Hypocreales</taxon>
        <taxon>Ophiocordycipitaceae</taxon>
        <taxon>Ophiocordyceps</taxon>
    </lineage>
</organism>
<dbReference type="eggNOG" id="ENOG502SHBW">
    <property type="taxonomic scope" value="Eukaryota"/>
</dbReference>
<dbReference type="Gene3D" id="3.50.30.50">
    <property type="entry name" value="Putative cyclase"/>
    <property type="match status" value="1"/>
</dbReference>
<proteinExistence type="inferred from homology"/>
<accession>T5A541</accession>
<dbReference type="AlphaFoldDB" id="T5A541"/>
<dbReference type="GO" id="GO:0019441">
    <property type="term" value="P:L-tryptophan catabolic process to kynurenine"/>
    <property type="evidence" value="ECO:0007669"/>
    <property type="project" value="InterPro"/>
</dbReference>
<name>T5A541_OPHSC</name>
<sequence>MPTQPDSVPDFDDLPKVQDMPQGCAWGVFDKNGEKDLLGTLNFLTPEVVRAAATEVKDGVSFSLKYKCCPFQRTNHGTDKYSRNSWPMNALNRLPSLFRKPAKRNLIYLPDLFGLDVKSWDDELEFNTQASSQWDSLSHYQHQTSGLAYNGFSLDKQGLSVESTAKNKLPTLDHWHTRGCIAARGILLDFKAYAEEKKMPFGPFEGHRITVDDLEACAMHFGVEFRPGDVLLVRTGTTELIDKAIEDGDQTLLAKATAGTSLSGVHGCEDTARWLWNKRFAAAASDSNGFEAYPPVKADGSLGGPSDLVLHPYMLSCFGMCIGELWDLSRLSAYCKETKRYSFMLTSAPLNYPALIGSPPNALAIF</sequence>
<dbReference type="HOGENOM" id="CLU_030671_1_0_1"/>
<dbReference type="EMBL" id="KE658663">
    <property type="protein sequence ID" value="EQK97520.1"/>
    <property type="molecule type" value="Genomic_DNA"/>
</dbReference>
<dbReference type="PANTHER" id="PTHR34861:SF10">
    <property type="entry name" value="CYCLASE"/>
    <property type="match status" value="1"/>
</dbReference>
<dbReference type="PANTHER" id="PTHR34861">
    <property type="match status" value="1"/>
</dbReference>
<dbReference type="Pfam" id="PF04199">
    <property type="entry name" value="Cyclase"/>
    <property type="match status" value="1"/>
</dbReference>
<dbReference type="InterPro" id="IPR007325">
    <property type="entry name" value="KFase/CYL"/>
</dbReference>
<reference evidence="2 3" key="1">
    <citation type="journal article" date="2013" name="Chin. Sci. Bull.">
        <title>Genome survey uncovers the secrets of sex and lifestyle in caterpillar fungus.</title>
        <authorList>
            <person name="Hu X."/>
            <person name="Zhang Y."/>
            <person name="Xiao G."/>
            <person name="Zheng P."/>
            <person name="Xia Y."/>
            <person name="Zhang X."/>
            <person name="St Leger R.J."/>
            <person name="Liu X."/>
            <person name="Wang C."/>
        </authorList>
    </citation>
    <scope>NUCLEOTIDE SEQUENCE [LARGE SCALE GENOMIC DNA]</scope>
    <source>
        <strain evidence="3">Co18 / CGMCC 3.14243</strain>
        <tissue evidence="2">Fruit-body</tissue>
    </source>
</reference>
<dbReference type="GO" id="GO:0004061">
    <property type="term" value="F:arylformamidase activity"/>
    <property type="evidence" value="ECO:0007669"/>
    <property type="project" value="InterPro"/>
</dbReference>
<evidence type="ECO:0000313" key="2">
    <source>
        <dbReference type="EMBL" id="EQK97520.1"/>
    </source>
</evidence>
<dbReference type="SUPFAM" id="SSF102198">
    <property type="entry name" value="Putative cyclase"/>
    <property type="match status" value="1"/>
</dbReference>
<dbReference type="OrthoDB" id="5396at2759"/>
<comment type="similarity">
    <text evidence="1">Belongs to the Cyclase 1 superfamily.</text>
</comment>
<evidence type="ECO:0000256" key="1">
    <source>
        <dbReference type="ARBA" id="ARBA00007865"/>
    </source>
</evidence>
<dbReference type="InterPro" id="IPR037175">
    <property type="entry name" value="KFase_sf"/>
</dbReference>
<evidence type="ECO:0000313" key="3">
    <source>
        <dbReference type="Proteomes" id="UP000019374"/>
    </source>
</evidence>
<gene>
    <name evidence="2" type="ORF">OCS_06767</name>
</gene>
<dbReference type="Proteomes" id="UP000019374">
    <property type="component" value="Unassembled WGS sequence"/>
</dbReference>
<protein>
    <recommendedName>
        <fullName evidence="4">Cyclase</fullName>
    </recommendedName>
</protein>